<dbReference type="CDD" id="cd03809">
    <property type="entry name" value="GT4_MtfB-like"/>
    <property type="match status" value="1"/>
</dbReference>
<dbReference type="FunFam" id="3.40.50.2000:FF:000119">
    <property type="entry name" value="Glycosyl transferase group 1"/>
    <property type="match status" value="1"/>
</dbReference>
<protein>
    <recommendedName>
        <fullName evidence="2">Glycosyl transferase family 1 domain-containing protein</fullName>
    </recommendedName>
</protein>
<evidence type="ECO:0000259" key="2">
    <source>
        <dbReference type="Pfam" id="PF00534"/>
    </source>
</evidence>
<name>A0A383CSZ1_9ZZZZ</name>
<feature type="non-terminal residue" evidence="3">
    <location>
        <position position="1"/>
    </location>
</feature>
<organism evidence="3">
    <name type="scientific">marine metagenome</name>
    <dbReference type="NCBI Taxonomy" id="408172"/>
    <lineage>
        <taxon>unclassified sequences</taxon>
        <taxon>metagenomes</taxon>
        <taxon>ecological metagenomes</taxon>
    </lineage>
</organism>
<dbReference type="AlphaFoldDB" id="A0A383CSZ1"/>
<gene>
    <name evidence="3" type="ORF">METZ01_LOCUS488014</name>
</gene>
<sequence>KDDLIELYSTPENKITVLYPGVSSDFRPIIDPAKLRQVRKRYKLGEEPFVLSVGTLQPRKNHLTLIKAFELALGDSEYNLVLAGGKGWSYEEVYDLVESRGLQNRVLFPGFVAEEDLSALYSSANIMTLPSLYEGFGLPVLEAMACGLPVIASSVSSLPEVTGNAALLVDPGNVEDIADAILKLVENVDLRKKLRNKGFKRVEQFSWYASAKTLLGVYRDLAEHL</sequence>
<dbReference type="PANTHER" id="PTHR46401:SF2">
    <property type="entry name" value="GLYCOSYLTRANSFERASE WBBK-RELATED"/>
    <property type="match status" value="1"/>
</dbReference>
<evidence type="ECO:0000313" key="3">
    <source>
        <dbReference type="EMBL" id="SVE35160.1"/>
    </source>
</evidence>
<dbReference type="SUPFAM" id="SSF53756">
    <property type="entry name" value="UDP-Glycosyltransferase/glycogen phosphorylase"/>
    <property type="match status" value="1"/>
</dbReference>
<dbReference type="InterPro" id="IPR001296">
    <property type="entry name" value="Glyco_trans_1"/>
</dbReference>
<feature type="domain" description="Glycosyl transferase family 1" evidence="2">
    <location>
        <begin position="42"/>
        <end position="200"/>
    </location>
</feature>
<dbReference type="PANTHER" id="PTHR46401">
    <property type="entry name" value="GLYCOSYLTRANSFERASE WBBK-RELATED"/>
    <property type="match status" value="1"/>
</dbReference>
<dbReference type="Pfam" id="PF00534">
    <property type="entry name" value="Glycos_transf_1"/>
    <property type="match status" value="1"/>
</dbReference>
<evidence type="ECO:0000256" key="1">
    <source>
        <dbReference type="ARBA" id="ARBA00022679"/>
    </source>
</evidence>
<accession>A0A383CSZ1</accession>
<dbReference type="EMBL" id="UINC01211313">
    <property type="protein sequence ID" value="SVE35160.1"/>
    <property type="molecule type" value="Genomic_DNA"/>
</dbReference>
<dbReference type="GO" id="GO:0009103">
    <property type="term" value="P:lipopolysaccharide biosynthetic process"/>
    <property type="evidence" value="ECO:0007669"/>
    <property type="project" value="TreeGrafter"/>
</dbReference>
<dbReference type="Gene3D" id="3.40.50.2000">
    <property type="entry name" value="Glycogen Phosphorylase B"/>
    <property type="match status" value="1"/>
</dbReference>
<proteinExistence type="predicted"/>
<reference evidence="3" key="1">
    <citation type="submission" date="2018-05" db="EMBL/GenBank/DDBJ databases">
        <authorList>
            <person name="Lanie J.A."/>
            <person name="Ng W.-L."/>
            <person name="Kazmierczak K.M."/>
            <person name="Andrzejewski T.M."/>
            <person name="Davidsen T.M."/>
            <person name="Wayne K.J."/>
            <person name="Tettelin H."/>
            <person name="Glass J.I."/>
            <person name="Rusch D."/>
            <person name="Podicherti R."/>
            <person name="Tsui H.-C.T."/>
            <person name="Winkler M.E."/>
        </authorList>
    </citation>
    <scope>NUCLEOTIDE SEQUENCE</scope>
</reference>
<dbReference type="GO" id="GO:0016757">
    <property type="term" value="F:glycosyltransferase activity"/>
    <property type="evidence" value="ECO:0007669"/>
    <property type="project" value="InterPro"/>
</dbReference>
<keyword evidence="1" id="KW-0808">Transferase</keyword>